<dbReference type="Proteomes" id="UP001275049">
    <property type="component" value="Unassembled WGS sequence"/>
</dbReference>
<accession>A0ABU5G966</accession>
<protein>
    <submittedName>
        <fullName evidence="1">Uncharacterized protein</fullName>
    </submittedName>
</protein>
<keyword evidence="2" id="KW-1185">Reference proteome</keyword>
<name>A0ABU5G966_9ACTO</name>
<evidence type="ECO:0000313" key="1">
    <source>
        <dbReference type="EMBL" id="MDY5133257.1"/>
    </source>
</evidence>
<proteinExistence type="predicted"/>
<dbReference type="EMBL" id="JAWNGA010000009">
    <property type="protein sequence ID" value="MDY5133257.1"/>
    <property type="molecule type" value="Genomic_DNA"/>
</dbReference>
<reference evidence="1 2" key="1">
    <citation type="submission" date="2023-10" db="EMBL/GenBank/DDBJ databases">
        <title>Whole Genome based description of the genera Actinobaculum and Actinotignum reveals a complex phylogenetic relationship within the species included in the genus Actinotignum.</title>
        <authorList>
            <person name="Jensen C.S."/>
            <person name="Dargis R."/>
            <person name="Kemp M."/>
            <person name="Christensen J.J."/>
        </authorList>
    </citation>
    <scope>NUCLEOTIDE SEQUENCE [LARGE SCALE GENOMIC DNA]</scope>
    <source>
        <strain evidence="1 2">SLA_B974</strain>
    </source>
</reference>
<organism evidence="1 2">
    <name type="scientific">Actinotignum urinale</name>
    <dbReference type="NCBI Taxonomy" id="190146"/>
    <lineage>
        <taxon>Bacteria</taxon>
        <taxon>Bacillati</taxon>
        <taxon>Actinomycetota</taxon>
        <taxon>Actinomycetes</taxon>
        <taxon>Actinomycetales</taxon>
        <taxon>Actinomycetaceae</taxon>
        <taxon>Actinotignum</taxon>
    </lineage>
</organism>
<gene>
    <name evidence="1" type="ORF">R6G86_05835</name>
</gene>
<sequence length="58" mass="6524">MWWLEARHALCPCYQVCETVGLSAGFPRFKMGFVEEGWSIQAGKTRGNLGKISSFGRQ</sequence>
<comment type="caution">
    <text evidence="1">The sequence shown here is derived from an EMBL/GenBank/DDBJ whole genome shotgun (WGS) entry which is preliminary data.</text>
</comment>
<evidence type="ECO:0000313" key="2">
    <source>
        <dbReference type="Proteomes" id="UP001275049"/>
    </source>
</evidence>